<sequence length="259" mass="27453">MRSTARVDPLSGRGSGIDHLSVLARLQGSFLSGVERADPRAPVPRCAPWRVADLVQHLAYIHHWAAAQARGTRASPLGDAPSDLASHYAACAAELRDTLTDLGPDAVSRTLLGPGPASFWHRRQVHETLVHLHDLRAAGGDNVDTATVDDVGEDDVGAEVWADAVDEVVTVLQPRQVRLERMGSLARTVALTAPDTGGTWVLGGHEDTRSLGEPAATLTAPAHELALVLWRRLTVEDTSATVTGERAALDGALAQPIVP</sequence>
<dbReference type="Pfam" id="PF07398">
    <property type="entry name" value="MDMPI_C"/>
    <property type="match status" value="1"/>
</dbReference>
<dbReference type="PANTHER" id="PTHR40758:SF1">
    <property type="entry name" value="CONSERVED PROTEIN"/>
    <property type="match status" value="1"/>
</dbReference>
<feature type="domain" description="MDMPI C-terminal" evidence="1">
    <location>
        <begin position="162"/>
        <end position="250"/>
    </location>
</feature>
<dbReference type="GO" id="GO:0016853">
    <property type="term" value="F:isomerase activity"/>
    <property type="evidence" value="ECO:0007669"/>
    <property type="project" value="UniProtKB-KW"/>
</dbReference>
<dbReference type="Proteomes" id="UP001500622">
    <property type="component" value="Unassembled WGS sequence"/>
</dbReference>
<organism evidence="3 4">
    <name type="scientific">Georgenia halophila</name>
    <dbReference type="NCBI Taxonomy" id="620889"/>
    <lineage>
        <taxon>Bacteria</taxon>
        <taxon>Bacillati</taxon>
        <taxon>Actinomycetota</taxon>
        <taxon>Actinomycetes</taxon>
        <taxon>Micrococcales</taxon>
        <taxon>Bogoriellaceae</taxon>
        <taxon>Georgenia</taxon>
    </lineage>
</organism>
<dbReference type="InterPro" id="IPR024344">
    <property type="entry name" value="MDMPI_metal-binding"/>
</dbReference>
<gene>
    <name evidence="3" type="ORF">GCM10023169_38510</name>
</gene>
<feature type="domain" description="Mycothiol-dependent maleylpyruvate isomerase metal-binding" evidence="2">
    <location>
        <begin position="30"/>
        <end position="136"/>
    </location>
</feature>
<dbReference type="NCBIfam" id="TIGR03083">
    <property type="entry name" value="maleylpyruvate isomerase family mycothiol-dependent enzyme"/>
    <property type="match status" value="1"/>
</dbReference>
<dbReference type="InterPro" id="IPR017517">
    <property type="entry name" value="Maleyloyr_isom"/>
</dbReference>
<keyword evidence="4" id="KW-1185">Reference proteome</keyword>
<name>A0ABP8LNA1_9MICO</name>
<dbReference type="InterPro" id="IPR034660">
    <property type="entry name" value="DinB/YfiT-like"/>
</dbReference>
<dbReference type="Pfam" id="PF11716">
    <property type="entry name" value="MDMPI_N"/>
    <property type="match status" value="1"/>
</dbReference>
<evidence type="ECO:0000313" key="3">
    <source>
        <dbReference type="EMBL" id="GAA4432585.1"/>
    </source>
</evidence>
<comment type="caution">
    <text evidence="3">The sequence shown here is derived from an EMBL/GenBank/DDBJ whole genome shotgun (WGS) entry which is preliminary data.</text>
</comment>
<dbReference type="InterPro" id="IPR010872">
    <property type="entry name" value="MDMPI_C-term_domain"/>
</dbReference>
<dbReference type="EMBL" id="BAABGN010000013">
    <property type="protein sequence ID" value="GAA4432585.1"/>
    <property type="molecule type" value="Genomic_DNA"/>
</dbReference>
<evidence type="ECO:0000259" key="2">
    <source>
        <dbReference type="Pfam" id="PF11716"/>
    </source>
</evidence>
<dbReference type="SUPFAM" id="SSF109854">
    <property type="entry name" value="DinB/YfiT-like putative metalloenzymes"/>
    <property type="match status" value="1"/>
</dbReference>
<keyword evidence="3" id="KW-0413">Isomerase</keyword>
<evidence type="ECO:0000313" key="4">
    <source>
        <dbReference type="Proteomes" id="UP001500622"/>
    </source>
</evidence>
<proteinExistence type="predicted"/>
<protein>
    <submittedName>
        <fullName evidence="3">Maleylpyruvate isomerase family mycothiol-dependent enzyme</fullName>
    </submittedName>
</protein>
<dbReference type="PANTHER" id="PTHR40758">
    <property type="entry name" value="CONSERVED PROTEIN"/>
    <property type="match status" value="1"/>
</dbReference>
<dbReference type="RefSeq" id="WP_345218569.1">
    <property type="nucleotide sequence ID" value="NZ_BAABGN010000013.1"/>
</dbReference>
<reference evidence="4" key="1">
    <citation type="journal article" date="2019" name="Int. J. Syst. Evol. Microbiol.">
        <title>The Global Catalogue of Microorganisms (GCM) 10K type strain sequencing project: providing services to taxonomists for standard genome sequencing and annotation.</title>
        <authorList>
            <consortium name="The Broad Institute Genomics Platform"/>
            <consortium name="The Broad Institute Genome Sequencing Center for Infectious Disease"/>
            <person name="Wu L."/>
            <person name="Ma J."/>
        </authorList>
    </citation>
    <scope>NUCLEOTIDE SEQUENCE [LARGE SCALE GENOMIC DNA]</scope>
    <source>
        <strain evidence="4">JCM 17810</strain>
    </source>
</reference>
<evidence type="ECO:0000259" key="1">
    <source>
        <dbReference type="Pfam" id="PF07398"/>
    </source>
</evidence>
<accession>A0ABP8LNA1</accession>